<keyword evidence="5" id="KW-0812">Transmembrane</keyword>
<reference evidence="8" key="6">
    <citation type="submission" date="2011-05" db="EMBL/GenBank/DDBJ databases">
        <title>Complete sequence of Collimonas fungivorans Ter331.</title>
        <authorList>
            <person name="Leveau J.H."/>
        </authorList>
    </citation>
    <scope>NUCLEOTIDE SEQUENCE [LARGE SCALE GENOMIC DNA]</scope>
    <source>
        <strain evidence="8">Ter331</strain>
    </source>
</reference>
<evidence type="ECO:0000256" key="3">
    <source>
        <dbReference type="ARBA" id="ARBA00022729"/>
    </source>
</evidence>
<dbReference type="InterPro" id="IPR028082">
    <property type="entry name" value="Peripla_BP_I"/>
</dbReference>
<keyword evidence="3" id="KW-0732">Signal</keyword>
<dbReference type="Proteomes" id="UP000008392">
    <property type="component" value="Chromosome"/>
</dbReference>
<dbReference type="EMBL" id="CP002745">
    <property type="protein sequence ID" value="AEK63480.1"/>
    <property type="molecule type" value="Genomic_DNA"/>
</dbReference>
<dbReference type="STRING" id="1005048.CFU_3656"/>
<evidence type="ECO:0000256" key="2">
    <source>
        <dbReference type="ARBA" id="ARBA00022448"/>
    </source>
</evidence>
<evidence type="ECO:0000313" key="8">
    <source>
        <dbReference type="Proteomes" id="UP000008392"/>
    </source>
</evidence>
<keyword evidence="5" id="KW-0472">Membrane</keyword>
<evidence type="ECO:0000313" key="7">
    <source>
        <dbReference type="EMBL" id="AEK63480.1"/>
    </source>
</evidence>
<keyword evidence="8" id="KW-1185">Reference proteome</keyword>
<feature type="transmembrane region" description="Helical" evidence="5">
    <location>
        <begin position="43"/>
        <end position="64"/>
    </location>
</feature>
<dbReference type="Pfam" id="PF13458">
    <property type="entry name" value="Peripla_BP_6"/>
    <property type="match status" value="1"/>
</dbReference>
<evidence type="ECO:0000256" key="1">
    <source>
        <dbReference type="ARBA" id="ARBA00010062"/>
    </source>
</evidence>
<evidence type="ECO:0000256" key="5">
    <source>
        <dbReference type="SAM" id="Phobius"/>
    </source>
</evidence>
<keyword evidence="4" id="KW-0029">Amino-acid transport</keyword>
<dbReference type="PANTHER" id="PTHR47235:SF1">
    <property type="entry name" value="BLR6548 PROTEIN"/>
    <property type="match status" value="1"/>
</dbReference>
<reference evidence="7 8" key="3">
    <citation type="journal article" date="2008" name="FEMS Microbiol. Ecol.">
        <title>Identification and characterization of genes underlying chitinolysis in Collimonas fungivorans Ter331.</title>
        <authorList>
            <person name="Fritsche K."/>
            <person name="de Boer W."/>
            <person name="Gerards S."/>
            <person name="van den Berg M."/>
            <person name="van Veen J.A."/>
            <person name="Leveau J.H."/>
        </authorList>
    </citation>
    <scope>NUCLEOTIDE SEQUENCE [LARGE SCALE GENOMIC DNA]</scope>
    <source>
        <strain evidence="7 8">Ter331</strain>
    </source>
</reference>
<evidence type="ECO:0000256" key="4">
    <source>
        <dbReference type="ARBA" id="ARBA00022970"/>
    </source>
</evidence>
<dbReference type="KEGG" id="cfu:CFU_3656"/>
<comment type="similarity">
    <text evidence="1">Belongs to the leucine-binding protein family.</text>
</comment>
<feature type="domain" description="Leucine-binding protein" evidence="6">
    <location>
        <begin position="78"/>
        <end position="416"/>
    </location>
</feature>
<name>G0AAV6_COLFT</name>
<dbReference type="InterPro" id="IPR000709">
    <property type="entry name" value="Leu_Ile_Val-bd"/>
</dbReference>
<dbReference type="AlphaFoldDB" id="G0AAV6"/>
<sequence length="424" mass="45695">MFSSSNLSIIRDGAMGEGMIHAYPAASLDQHQKVAIMHLHRRLFSGFLSFILPLVVGAALPLSASFAESGVTDQKIILGQSAAFSGPAAQLGIQMNAGAKAYFDSVNEQGGVFGRQIEIIKADDKYEADLAAANTKRLIEKDDVFALFGYVGTPTSNAALPIFTQAGVPFFAPVTGAQSLREPLNRQVFNIRASYFDETEHLVEKLANVGIKNIAVFYQNDAYGRAGLEGVQRALKKMNLELVEAATVERNSTDVKGAVSKILPKRPAAIIQISAYASCAAYIKEMRKAGYNGQFYNVSFVGSQALADALGKDGEGVVISQVVPFPWSSSTPVLAEYTKLMQKAGVKEPNFSSLEGFIAAKVFVEGLKRAGKDLTRAKLVKALETINMKNYNGGGFDVNFSGSNHSGSKFVEMTMITKDKKFLN</sequence>
<dbReference type="CDD" id="cd06326">
    <property type="entry name" value="PBP1_ABC_ligand_binding-like"/>
    <property type="match status" value="1"/>
</dbReference>
<dbReference type="Gene3D" id="3.40.50.2300">
    <property type="match status" value="2"/>
</dbReference>
<dbReference type="GO" id="GO:0006865">
    <property type="term" value="P:amino acid transport"/>
    <property type="evidence" value="ECO:0007669"/>
    <property type="project" value="UniProtKB-KW"/>
</dbReference>
<accession>G0AAV6</accession>
<dbReference type="HOGENOM" id="CLU_027128_7_0_4"/>
<organism evidence="7 8">
    <name type="scientific">Collimonas fungivorans (strain Ter331)</name>
    <dbReference type="NCBI Taxonomy" id="1005048"/>
    <lineage>
        <taxon>Bacteria</taxon>
        <taxon>Pseudomonadati</taxon>
        <taxon>Pseudomonadota</taxon>
        <taxon>Betaproteobacteria</taxon>
        <taxon>Burkholderiales</taxon>
        <taxon>Oxalobacteraceae</taxon>
        <taxon>Collimonas</taxon>
    </lineage>
</organism>
<dbReference type="InterPro" id="IPR028081">
    <property type="entry name" value="Leu-bd"/>
</dbReference>
<reference evidence="7 8" key="4">
    <citation type="journal article" date="2010" name="Environ. Microbiol.">
        <title>The bacterial genus Collimonas: mycophagy, weathering and other adaptive solutions to life in oligotrophic soil environments.</title>
        <authorList>
            <person name="Leveau J.H."/>
            <person name="Uroz S."/>
            <person name="de Boer W."/>
        </authorList>
    </citation>
    <scope>NUCLEOTIDE SEQUENCE [LARGE SCALE GENOMIC DNA]</scope>
    <source>
        <strain evidence="7 8">Ter331</strain>
    </source>
</reference>
<dbReference type="PANTHER" id="PTHR47235">
    <property type="entry name" value="BLR6548 PROTEIN"/>
    <property type="match status" value="1"/>
</dbReference>
<reference evidence="7 8" key="2">
    <citation type="journal article" date="2006" name="J. Microbiol. Methods">
        <title>Genomic flank-sequencing of plasposon insertion sites for rapid identification of functional genes.</title>
        <authorList>
            <person name="Leveau J.H."/>
            <person name="Gerards S."/>
            <person name="Fritsche K."/>
            <person name="Zondag G."/>
            <person name="van Veen J.A."/>
        </authorList>
    </citation>
    <scope>NUCLEOTIDE SEQUENCE [LARGE SCALE GENOMIC DNA]</scope>
    <source>
        <strain evidence="7 8">Ter331</strain>
    </source>
</reference>
<dbReference type="eggNOG" id="COG0683">
    <property type="taxonomic scope" value="Bacteria"/>
</dbReference>
<evidence type="ECO:0000259" key="6">
    <source>
        <dbReference type="Pfam" id="PF13458"/>
    </source>
</evidence>
<proteinExistence type="inferred from homology"/>
<keyword evidence="2" id="KW-0813">Transport</keyword>
<reference evidence="7 8" key="1">
    <citation type="journal article" date="2004" name="Environ. Microbiol.">
        <title>Phylogeny-function analysis of (meta)genomic libraries: screening for expression of ribosomal RNA genes by large-insert library fluorescent in situ hybridization (LIL-FISH).</title>
        <authorList>
            <person name="Leveau J.H."/>
            <person name="Gerards S."/>
            <person name="de Boer W."/>
            <person name="van Veen J.A."/>
        </authorList>
    </citation>
    <scope>NUCLEOTIDE SEQUENCE [LARGE SCALE GENOMIC DNA]</scope>
    <source>
        <strain evidence="7 8">Ter331</strain>
    </source>
</reference>
<gene>
    <name evidence="7" type="ordered locus">CFU_3656</name>
</gene>
<dbReference type="PRINTS" id="PR00337">
    <property type="entry name" value="LEUILEVALBP"/>
</dbReference>
<protein>
    <submittedName>
        <fullName evidence="7">Putative LEU/ILE/VAL-binding signal peptide protein</fullName>
    </submittedName>
</protein>
<dbReference type="SUPFAM" id="SSF53822">
    <property type="entry name" value="Periplasmic binding protein-like I"/>
    <property type="match status" value="1"/>
</dbReference>
<reference evidence="7 8" key="5">
    <citation type="journal article" date="2011" name="ISME J.">
        <title>Dual transcriptional profiling of a bacterial/fungal confrontation: Collimonas fungivorans versus Aspergillus niger.</title>
        <authorList>
            <person name="Mela F."/>
            <person name="Fritsche K."/>
            <person name="de Boer W."/>
            <person name="van Veen J.A."/>
            <person name="de Graaff L.H."/>
            <person name="van den Berg M."/>
            <person name="Leveau J.H."/>
        </authorList>
    </citation>
    <scope>NUCLEOTIDE SEQUENCE [LARGE SCALE GENOMIC DNA]</scope>
    <source>
        <strain evidence="7 8">Ter331</strain>
    </source>
</reference>
<keyword evidence="5" id="KW-1133">Transmembrane helix</keyword>